<sequence length="224" mass="24834">MRPPLYTGEEGQFRVKLGNFLMGMAVISGIIGIAVAPPLSIFSLPMLAGGFYLRQSGKRFLKGYIGEVRVLEVLEGINGYTVSDVVLHDGRNIDHVFISERGVFAIEVKNYNTDVMVDGDNWWIHKSAGWAKIKSISKATKAQALELSRFIERSTGQKIFVKPVIVFTGSGTVIGKSTVPILTPDTLKKFILEEKRSLDQKIVEEIVSNLEKFGHTITEGRYEG</sequence>
<dbReference type="PROSITE" id="PS50965">
    <property type="entry name" value="NERD"/>
    <property type="match status" value="1"/>
</dbReference>
<proteinExistence type="predicted"/>
<dbReference type="InterPro" id="IPR011528">
    <property type="entry name" value="NERD"/>
</dbReference>
<keyword evidence="1" id="KW-0812">Transmembrane</keyword>
<feature type="domain" description="NERD" evidence="2">
    <location>
        <begin position="62"/>
        <end position="174"/>
    </location>
</feature>
<dbReference type="AlphaFoldDB" id="A0A7G2D9B5"/>
<evidence type="ECO:0000259" key="2">
    <source>
        <dbReference type="PROSITE" id="PS50965"/>
    </source>
</evidence>
<keyword evidence="4" id="KW-1185">Reference proteome</keyword>
<dbReference type="Pfam" id="PF08378">
    <property type="entry name" value="NERD"/>
    <property type="match status" value="1"/>
</dbReference>
<gene>
    <name evidence="3" type="ORF">TIRI35C_1671</name>
</gene>
<keyword evidence="1" id="KW-0472">Membrane</keyword>
<accession>A0A7G2D9B5</accession>
<protein>
    <recommendedName>
        <fullName evidence="2">NERD domain-containing protein</fullName>
    </recommendedName>
</protein>
<reference evidence="3 4" key="1">
    <citation type="submission" date="2020-09" db="EMBL/GenBank/DDBJ databases">
        <authorList>
            <person name="Courtine D."/>
        </authorList>
    </citation>
    <scope>NUCLEOTIDE SEQUENCE [LARGE SCALE GENOMIC DNA]</scope>
    <source>
        <strain evidence="3 4">IRI35c</strain>
    </source>
</reference>
<dbReference type="EMBL" id="LR881183">
    <property type="protein sequence ID" value="CAD5244825.1"/>
    <property type="molecule type" value="Genomic_DNA"/>
</dbReference>
<evidence type="ECO:0000256" key="1">
    <source>
        <dbReference type="SAM" id="Phobius"/>
    </source>
</evidence>
<keyword evidence="1" id="KW-1133">Transmembrane helix</keyword>
<evidence type="ECO:0000313" key="3">
    <source>
        <dbReference type="EMBL" id="CAD5244825.1"/>
    </source>
</evidence>
<dbReference type="RefSeq" id="WP_188202488.1">
    <property type="nucleotide sequence ID" value="NZ_LR881183.1"/>
</dbReference>
<dbReference type="GeneID" id="58919414"/>
<dbReference type="Proteomes" id="UP000516304">
    <property type="component" value="Chromosome TIRI35C"/>
</dbReference>
<evidence type="ECO:0000313" key="4">
    <source>
        <dbReference type="Proteomes" id="UP000516304"/>
    </source>
</evidence>
<feature type="transmembrane region" description="Helical" evidence="1">
    <location>
        <begin position="20"/>
        <end position="53"/>
    </location>
</feature>
<dbReference type="KEGG" id="tcq:TIRI35C_1671"/>
<organism evidence="3 4">
    <name type="scientific">Thermococcus camini</name>
    <dbReference type="NCBI Taxonomy" id="2016373"/>
    <lineage>
        <taxon>Archaea</taxon>
        <taxon>Methanobacteriati</taxon>
        <taxon>Methanobacteriota</taxon>
        <taxon>Thermococci</taxon>
        <taxon>Thermococcales</taxon>
        <taxon>Thermococcaceae</taxon>
        <taxon>Thermococcus</taxon>
    </lineage>
</organism>
<name>A0A7G2D9B5_9EURY</name>